<proteinExistence type="inferred from homology"/>
<reference evidence="6 7" key="1">
    <citation type="submission" date="2019-02" db="EMBL/GenBank/DDBJ databases">
        <title>Deep-cultivation of Planctomycetes and their phenomic and genomic characterization uncovers novel biology.</title>
        <authorList>
            <person name="Wiegand S."/>
            <person name="Jogler M."/>
            <person name="Boedeker C."/>
            <person name="Pinto D."/>
            <person name="Vollmers J."/>
            <person name="Rivas-Marin E."/>
            <person name="Kohn T."/>
            <person name="Peeters S.H."/>
            <person name="Heuer A."/>
            <person name="Rast P."/>
            <person name="Oberbeckmann S."/>
            <person name="Bunk B."/>
            <person name="Jeske O."/>
            <person name="Meyerdierks A."/>
            <person name="Storesund J.E."/>
            <person name="Kallscheuer N."/>
            <person name="Luecker S."/>
            <person name="Lage O.M."/>
            <person name="Pohl T."/>
            <person name="Merkel B.J."/>
            <person name="Hornburger P."/>
            <person name="Mueller R.-W."/>
            <person name="Bruemmer F."/>
            <person name="Labrenz M."/>
            <person name="Spormann A.M."/>
            <person name="Op den Camp H."/>
            <person name="Overmann J."/>
            <person name="Amann R."/>
            <person name="Jetten M.S.M."/>
            <person name="Mascher T."/>
            <person name="Medema M.H."/>
            <person name="Devos D.P."/>
            <person name="Kaster A.-K."/>
            <person name="Ovreas L."/>
            <person name="Rohde M."/>
            <person name="Galperin M.Y."/>
            <person name="Jogler C."/>
        </authorList>
    </citation>
    <scope>NUCLEOTIDE SEQUENCE [LARGE SCALE GENOMIC DNA]</scope>
    <source>
        <strain evidence="6 7">SV_7m_r</strain>
    </source>
</reference>
<evidence type="ECO:0000313" key="7">
    <source>
        <dbReference type="Proteomes" id="UP000315003"/>
    </source>
</evidence>
<dbReference type="GO" id="GO:0004065">
    <property type="term" value="F:arylsulfatase activity"/>
    <property type="evidence" value="ECO:0007669"/>
    <property type="project" value="UniProtKB-EC"/>
</dbReference>
<sequence length="797" mass="89351" precursor="true">MRLAPFTLLFASLVAMMSFSAVSQGEDQRPNILLILADDLGYSDLGCYGSEIQTPTLDALAESGVRFSECYNTGRCWPTRASLLTGYYPQQVRRDFLPGIPTGGGNRGKRPAWAKLLPQRLGDAGYRCYHSGKWHLDGDPKQQGFDESWTVQAGRYFQPKPGKDGKQGRPLEFRDDWYLTSALADDAIENLQNHFQQHAEQPFFQYLAYTAPHFPLQALQADIDRYQAVYQQGWDQLRNQRLAKMKQLGLLNKDQHFPALSQVEPGLGAPYFFADAYQILGPGEMRFAKPWSALSETQKQFQAEKMAIHAAMIDRMDRSIGRVIELLKKRDQLDNTLVVFLSDNGASAELMVRGDGHDAKAPMGSAFSYLCLGPGWSTVCNSPFRRHKTWTHEGGISTPMIVSWPKSIKARRELLAGPQHVIDVPVTLLELAGVTADPDAPPTPGQSFAKRILEQNEPTASDRTLWWYHDGHRAIRKGDWKAVAPYDEPWELYHVAEDRAETRDLALSEFDRLKVLRELWQDETDAMIELASADLNAAEKASGAKQTAHRSGKMWEAQLAANTKRKSVLINGETFFVEGRKAFLMKPDQPAQGNPWVFYAPTLPGIPDRHESWMHQQFLDAGLAVAGIDLGEAYGSPHSSKYFDAFYQHLQDKGYHKRCVLLGRSRGGLWISRFAIDHPERVQAIAGIYPVFDYRSYPGVARAGLAYRGLDFEAAQFTPVLTFQPVIDASIPVFLIHGDVDKVVPLEANSQAILKAYQAAGKGDLIEIEVPKGQGHNVWPGFFRSQKLVDFVIEHAE</sequence>
<comment type="similarity">
    <text evidence="1">Belongs to the sulfatase family.</text>
</comment>
<organism evidence="6 7">
    <name type="scientific">Stieleria bergensis</name>
    <dbReference type="NCBI Taxonomy" id="2528025"/>
    <lineage>
        <taxon>Bacteria</taxon>
        <taxon>Pseudomonadati</taxon>
        <taxon>Planctomycetota</taxon>
        <taxon>Planctomycetia</taxon>
        <taxon>Pirellulales</taxon>
        <taxon>Pirellulaceae</taxon>
        <taxon>Stieleria</taxon>
    </lineage>
</organism>
<evidence type="ECO:0000256" key="3">
    <source>
        <dbReference type="SAM" id="SignalP"/>
    </source>
</evidence>
<feature type="chain" id="PRO_5021720651" evidence="3">
    <location>
        <begin position="24"/>
        <end position="797"/>
    </location>
</feature>
<dbReference type="CDD" id="cd16025">
    <property type="entry name" value="PAS_like"/>
    <property type="match status" value="1"/>
</dbReference>
<name>A0A517SSG5_9BACT</name>
<dbReference type="Pfam" id="PF00884">
    <property type="entry name" value="Sulfatase"/>
    <property type="match status" value="1"/>
</dbReference>
<evidence type="ECO:0000256" key="1">
    <source>
        <dbReference type="ARBA" id="ARBA00008779"/>
    </source>
</evidence>
<dbReference type="Gene3D" id="3.40.50.1820">
    <property type="entry name" value="alpha/beta hydrolase"/>
    <property type="match status" value="1"/>
</dbReference>
<feature type="signal peptide" evidence="3">
    <location>
        <begin position="1"/>
        <end position="23"/>
    </location>
</feature>
<keyword evidence="3" id="KW-0732">Signal</keyword>
<dbReference type="RefSeq" id="WP_419188224.1">
    <property type="nucleotide sequence ID" value="NZ_CP036272.1"/>
</dbReference>
<dbReference type="EC" id="3.1.6.1" evidence="6"/>
<dbReference type="InterPro" id="IPR017850">
    <property type="entry name" value="Alkaline_phosphatase_core_sf"/>
</dbReference>
<dbReference type="PANTHER" id="PTHR42693:SF53">
    <property type="entry name" value="ENDO-4-O-SULFATASE"/>
    <property type="match status" value="1"/>
</dbReference>
<dbReference type="InterPro" id="IPR029058">
    <property type="entry name" value="AB_hydrolase_fold"/>
</dbReference>
<evidence type="ECO:0000256" key="2">
    <source>
        <dbReference type="ARBA" id="ARBA00022801"/>
    </source>
</evidence>
<dbReference type="GO" id="GO:0008236">
    <property type="term" value="F:serine-type peptidase activity"/>
    <property type="evidence" value="ECO:0007669"/>
    <property type="project" value="InterPro"/>
</dbReference>
<dbReference type="InterPro" id="IPR000917">
    <property type="entry name" value="Sulfatase_N"/>
</dbReference>
<evidence type="ECO:0000259" key="4">
    <source>
        <dbReference type="Pfam" id="PF00326"/>
    </source>
</evidence>
<evidence type="ECO:0000259" key="5">
    <source>
        <dbReference type="Pfam" id="PF00884"/>
    </source>
</evidence>
<dbReference type="EMBL" id="CP036272">
    <property type="protein sequence ID" value="QDT59056.1"/>
    <property type="molecule type" value="Genomic_DNA"/>
</dbReference>
<dbReference type="GO" id="GO:0006508">
    <property type="term" value="P:proteolysis"/>
    <property type="evidence" value="ECO:0007669"/>
    <property type="project" value="InterPro"/>
</dbReference>
<dbReference type="AlphaFoldDB" id="A0A517SSG5"/>
<dbReference type="SUPFAM" id="SSF53474">
    <property type="entry name" value="alpha/beta-Hydrolases"/>
    <property type="match status" value="1"/>
</dbReference>
<dbReference type="SUPFAM" id="SSF53649">
    <property type="entry name" value="Alkaline phosphatase-like"/>
    <property type="match status" value="1"/>
</dbReference>
<dbReference type="Gene3D" id="3.40.720.10">
    <property type="entry name" value="Alkaline Phosphatase, subunit A"/>
    <property type="match status" value="1"/>
</dbReference>
<feature type="domain" description="Peptidase S9 prolyl oligopeptidase catalytic" evidence="4">
    <location>
        <begin position="647"/>
        <end position="778"/>
    </location>
</feature>
<protein>
    <submittedName>
        <fullName evidence="6">Arylsulfatase</fullName>
        <ecNumber evidence="6">3.1.6.1</ecNumber>
    </submittedName>
</protein>
<gene>
    <name evidence="6" type="primary">atsA_19</name>
    <name evidence="6" type="ORF">SV7mr_15620</name>
</gene>
<dbReference type="InterPro" id="IPR001375">
    <property type="entry name" value="Peptidase_S9_cat"/>
</dbReference>
<dbReference type="Proteomes" id="UP000315003">
    <property type="component" value="Chromosome"/>
</dbReference>
<keyword evidence="2 6" id="KW-0378">Hydrolase</keyword>
<dbReference type="Pfam" id="PF00326">
    <property type="entry name" value="Peptidase_S9"/>
    <property type="match status" value="1"/>
</dbReference>
<dbReference type="PANTHER" id="PTHR42693">
    <property type="entry name" value="ARYLSULFATASE FAMILY MEMBER"/>
    <property type="match status" value="1"/>
</dbReference>
<evidence type="ECO:0000313" key="6">
    <source>
        <dbReference type="EMBL" id="QDT59056.1"/>
    </source>
</evidence>
<keyword evidence="7" id="KW-1185">Reference proteome</keyword>
<dbReference type="Gene3D" id="3.30.1120.10">
    <property type="match status" value="1"/>
</dbReference>
<dbReference type="InterPro" id="IPR050738">
    <property type="entry name" value="Sulfatase"/>
</dbReference>
<feature type="domain" description="Sulfatase N-terminal" evidence="5">
    <location>
        <begin position="30"/>
        <end position="434"/>
    </location>
</feature>
<accession>A0A517SSG5</accession>